<dbReference type="EMBL" id="JADNRY010000091">
    <property type="protein sequence ID" value="KAF9066193.1"/>
    <property type="molecule type" value="Genomic_DNA"/>
</dbReference>
<dbReference type="PANTHER" id="PTHR28657">
    <property type="entry name" value="INDOLEAMINE 2,3-DIOXYGENASE"/>
    <property type="match status" value="1"/>
</dbReference>
<keyword evidence="7" id="KW-1185">Reference proteome</keyword>
<dbReference type="Gene3D" id="1.20.58.480">
    <property type="match status" value="1"/>
</dbReference>
<keyword evidence="2 4" id="KW-0479">Metal-binding</keyword>
<comment type="caution">
    <text evidence="6">The sequence shown here is derived from an EMBL/GenBank/DDBJ whole genome shotgun (WGS) entry which is preliminary data.</text>
</comment>
<gene>
    <name evidence="6" type="ORF">BDP27DRAFT_1330928</name>
</gene>
<evidence type="ECO:0000256" key="2">
    <source>
        <dbReference type="ARBA" id="ARBA00022723"/>
    </source>
</evidence>
<dbReference type="GO" id="GO:0046872">
    <property type="term" value="F:metal ion binding"/>
    <property type="evidence" value="ECO:0007669"/>
    <property type="project" value="UniProtKB-KW"/>
</dbReference>
<dbReference type="PANTHER" id="PTHR28657:SF5">
    <property type="entry name" value="INDOLEAMINE 2,3-DIOXYGENASE"/>
    <property type="match status" value="1"/>
</dbReference>
<dbReference type="Pfam" id="PF01231">
    <property type="entry name" value="IDO"/>
    <property type="match status" value="1"/>
</dbReference>
<proteinExistence type="inferred from homology"/>
<reference evidence="6" key="1">
    <citation type="submission" date="2020-11" db="EMBL/GenBank/DDBJ databases">
        <authorList>
            <consortium name="DOE Joint Genome Institute"/>
            <person name="Ahrendt S."/>
            <person name="Riley R."/>
            <person name="Andreopoulos W."/>
            <person name="Labutti K."/>
            <person name="Pangilinan J."/>
            <person name="Ruiz-Duenas F.J."/>
            <person name="Barrasa J.M."/>
            <person name="Sanchez-Garcia M."/>
            <person name="Camarero S."/>
            <person name="Miyauchi S."/>
            <person name="Serrano A."/>
            <person name="Linde D."/>
            <person name="Babiker R."/>
            <person name="Drula E."/>
            <person name="Ayuso-Fernandez I."/>
            <person name="Pacheco R."/>
            <person name="Padilla G."/>
            <person name="Ferreira P."/>
            <person name="Barriuso J."/>
            <person name="Kellner H."/>
            <person name="Castanera R."/>
            <person name="Alfaro M."/>
            <person name="Ramirez L."/>
            <person name="Pisabarro A.G."/>
            <person name="Kuo A."/>
            <person name="Tritt A."/>
            <person name="Lipzen A."/>
            <person name="He G."/>
            <person name="Yan M."/>
            <person name="Ng V."/>
            <person name="Cullen D."/>
            <person name="Martin F."/>
            <person name="Rosso M.-N."/>
            <person name="Henrissat B."/>
            <person name="Hibbett D."/>
            <person name="Martinez A.T."/>
            <person name="Grigoriev I.V."/>
        </authorList>
    </citation>
    <scope>NUCLEOTIDE SEQUENCE</scope>
    <source>
        <strain evidence="6">AH 40177</strain>
    </source>
</reference>
<dbReference type="Proteomes" id="UP000772434">
    <property type="component" value="Unassembled WGS sequence"/>
</dbReference>
<name>A0A9P5PMS2_9AGAR</name>
<evidence type="ECO:0000313" key="7">
    <source>
        <dbReference type="Proteomes" id="UP000772434"/>
    </source>
</evidence>
<feature type="region of interest" description="Disordered" evidence="5">
    <location>
        <begin position="227"/>
        <end position="249"/>
    </location>
</feature>
<dbReference type="SUPFAM" id="SSF140959">
    <property type="entry name" value="Indolic compounds 2,3-dioxygenase-like"/>
    <property type="match status" value="1"/>
</dbReference>
<protein>
    <submittedName>
        <fullName evidence="6">Indoleamine 2,3-dioxygenase</fullName>
    </submittedName>
</protein>
<dbReference type="InterPro" id="IPR000898">
    <property type="entry name" value="Indolamine_dOase"/>
</dbReference>
<evidence type="ECO:0000256" key="4">
    <source>
        <dbReference type="PIRSR" id="PIRSR600898-1"/>
    </source>
</evidence>
<dbReference type="GO" id="GO:0019441">
    <property type="term" value="P:L-tryptophan catabolic process to kynurenine"/>
    <property type="evidence" value="ECO:0007669"/>
    <property type="project" value="InterPro"/>
</dbReference>
<feature type="region of interest" description="Disordered" evidence="5">
    <location>
        <begin position="87"/>
        <end position="109"/>
    </location>
</feature>
<dbReference type="OrthoDB" id="540174at2759"/>
<keyword evidence="4" id="KW-0349">Heme</keyword>
<feature type="binding site" description="proximal binding residue" evidence="4">
    <location>
        <position position="214"/>
    </location>
    <ligand>
        <name>heme b</name>
        <dbReference type="ChEBI" id="CHEBI:60344"/>
    </ligand>
    <ligandPart>
        <name>Fe</name>
        <dbReference type="ChEBI" id="CHEBI:18248"/>
    </ligandPart>
</feature>
<dbReference type="GO" id="GO:0005737">
    <property type="term" value="C:cytoplasm"/>
    <property type="evidence" value="ECO:0007669"/>
    <property type="project" value="TreeGrafter"/>
</dbReference>
<organism evidence="6 7">
    <name type="scientific">Rhodocollybia butyracea</name>
    <dbReference type="NCBI Taxonomy" id="206335"/>
    <lineage>
        <taxon>Eukaryota</taxon>
        <taxon>Fungi</taxon>
        <taxon>Dikarya</taxon>
        <taxon>Basidiomycota</taxon>
        <taxon>Agaricomycotina</taxon>
        <taxon>Agaricomycetes</taxon>
        <taxon>Agaricomycetidae</taxon>
        <taxon>Agaricales</taxon>
        <taxon>Marasmiineae</taxon>
        <taxon>Omphalotaceae</taxon>
        <taxon>Rhodocollybia</taxon>
    </lineage>
</organism>
<sequence>METELNNMSVGCDPQVFYEQIRPWFRGIDVNNLKEGERRWIFEGIEMDEGLEEPTELSGPSAGQSSIIHALDVFLGVEQFSHARTLTGRSSETAAGASENVLPDDASSQPSSFLSRMQLYMPRHHRNFLTHLQNQNTKCSLRALVFDALASAGLSSNGIPCSSTHSIIPSIPSHSSSSLSSLSPSSAIATDDALALISSYNAAILALKKFRDAHIVIEDHEFRMAAGTTSEVKPRETEPDAPLKGSGGTELAPFLKAVRDGTKDAVVGSSL</sequence>
<dbReference type="GO" id="GO:0033754">
    <property type="term" value="F:indoleamine 2,3-dioxygenase activity"/>
    <property type="evidence" value="ECO:0007669"/>
    <property type="project" value="TreeGrafter"/>
</dbReference>
<evidence type="ECO:0000256" key="5">
    <source>
        <dbReference type="SAM" id="MobiDB-lite"/>
    </source>
</evidence>
<evidence type="ECO:0000256" key="3">
    <source>
        <dbReference type="ARBA" id="ARBA00023004"/>
    </source>
</evidence>
<dbReference type="GO" id="GO:0020037">
    <property type="term" value="F:heme binding"/>
    <property type="evidence" value="ECO:0007669"/>
    <property type="project" value="InterPro"/>
</dbReference>
<dbReference type="GO" id="GO:0034354">
    <property type="term" value="P:'de novo' NAD+ biosynthetic process from L-tryptophan"/>
    <property type="evidence" value="ECO:0007669"/>
    <property type="project" value="TreeGrafter"/>
</dbReference>
<dbReference type="InterPro" id="IPR037217">
    <property type="entry name" value="Trp/Indoleamine_2_3_dOase-like"/>
</dbReference>
<evidence type="ECO:0000313" key="6">
    <source>
        <dbReference type="EMBL" id="KAF9066193.1"/>
    </source>
</evidence>
<dbReference type="AlphaFoldDB" id="A0A9P5PMS2"/>
<comment type="similarity">
    <text evidence="1">Belongs to the indoleamine 2,3-dioxygenase family.</text>
</comment>
<evidence type="ECO:0000256" key="1">
    <source>
        <dbReference type="ARBA" id="ARBA00007119"/>
    </source>
</evidence>
<accession>A0A9P5PMS2</accession>
<keyword evidence="3 4" id="KW-0408">Iron</keyword>